<evidence type="ECO:0000313" key="1">
    <source>
        <dbReference type="EMBL" id="MFC4261534.1"/>
    </source>
</evidence>
<keyword evidence="2" id="KW-1185">Reference proteome</keyword>
<dbReference type="PANTHER" id="PTHR34129:SF1">
    <property type="entry name" value="DUF952 DOMAIN-CONTAINING PROTEIN"/>
    <property type="match status" value="1"/>
</dbReference>
<dbReference type="RefSeq" id="WP_379706056.1">
    <property type="nucleotide sequence ID" value="NZ_JBHSCZ010000001.1"/>
</dbReference>
<organism evidence="1 2">
    <name type="scientific">Ferruginibacter yonginensis</name>
    <dbReference type="NCBI Taxonomy" id="1310416"/>
    <lineage>
        <taxon>Bacteria</taxon>
        <taxon>Pseudomonadati</taxon>
        <taxon>Bacteroidota</taxon>
        <taxon>Chitinophagia</taxon>
        <taxon>Chitinophagales</taxon>
        <taxon>Chitinophagaceae</taxon>
        <taxon>Ferruginibacter</taxon>
    </lineage>
</organism>
<comment type="caution">
    <text evidence="1">The sequence shown here is derived from an EMBL/GenBank/DDBJ whole genome shotgun (WGS) entry which is preliminary data.</text>
</comment>
<dbReference type="SUPFAM" id="SSF56399">
    <property type="entry name" value="ADP-ribosylation"/>
    <property type="match status" value="1"/>
</dbReference>
<gene>
    <name evidence="1" type="ORF">ACFOWM_01470</name>
</gene>
<dbReference type="EMBL" id="JBHSCZ010000001">
    <property type="protein sequence ID" value="MFC4261534.1"/>
    <property type="molecule type" value="Genomic_DNA"/>
</dbReference>
<sequence>MIFHVTTKQEWAQAQANGVFEAPSLQLEGFIHMSEQHQVAGVLQRYYAGKTDLILLHVDETKLTAPLKYEIAPSINEAFPHIYGTINLDAVITSSAI</sequence>
<accession>A0ABV8QN38</accession>
<reference evidence="2" key="1">
    <citation type="journal article" date="2019" name="Int. J. Syst. Evol. Microbiol.">
        <title>The Global Catalogue of Microorganisms (GCM) 10K type strain sequencing project: providing services to taxonomists for standard genome sequencing and annotation.</title>
        <authorList>
            <consortium name="The Broad Institute Genomics Platform"/>
            <consortium name="The Broad Institute Genome Sequencing Center for Infectious Disease"/>
            <person name="Wu L."/>
            <person name="Ma J."/>
        </authorList>
    </citation>
    <scope>NUCLEOTIDE SEQUENCE [LARGE SCALE GENOMIC DNA]</scope>
    <source>
        <strain evidence="2">CECT 8289</strain>
    </source>
</reference>
<dbReference type="PANTHER" id="PTHR34129">
    <property type="entry name" value="BLR1139 PROTEIN"/>
    <property type="match status" value="1"/>
</dbReference>
<name>A0ABV8QN38_9BACT</name>
<protein>
    <submittedName>
        <fullName evidence="1">DUF952 domain-containing protein</fullName>
    </submittedName>
</protein>
<proteinExistence type="predicted"/>
<dbReference type="Proteomes" id="UP001595907">
    <property type="component" value="Unassembled WGS sequence"/>
</dbReference>
<dbReference type="Gene3D" id="3.20.170.20">
    <property type="entry name" value="Protein of unknown function DUF952"/>
    <property type="match status" value="1"/>
</dbReference>
<dbReference type="InterPro" id="IPR009297">
    <property type="entry name" value="DUF952"/>
</dbReference>
<dbReference type="Pfam" id="PF06108">
    <property type="entry name" value="DUF952"/>
    <property type="match status" value="1"/>
</dbReference>
<evidence type="ECO:0000313" key="2">
    <source>
        <dbReference type="Proteomes" id="UP001595907"/>
    </source>
</evidence>